<organism evidence="10 11">
    <name type="scientific">Bacillus sonorensis</name>
    <dbReference type="NCBI Taxonomy" id="119858"/>
    <lineage>
        <taxon>Bacteria</taxon>
        <taxon>Bacillati</taxon>
        <taxon>Bacillota</taxon>
        <taxon>Bacilli</taxon>
        <taxon>Bacillales</taxon>
        <taxon>Bacillaceae</taxon>
        <taxon>Bacillus</taxon>
    </lineage>
</organism>
<evidence type="ECO:0000256" key="5">
    <source>
        <dbReference type="ARBA" id="ARBA00022801"/>
    </source>
</evidence>
<evidence type="ECO:0000256" key="4">
    <source>
        <dbReference type="ARBA" id="ARBA00022723"/>
    </source>
</evidence>
<evidence type="ECO:0000313" key="11">
    <source>
        <dbReference type="Proteomes" id="UP000196877"/>
    </source>
</evidence>
<gene>
    <name evidence="10" type="ORF">S101395_00852</name>
</gene>
<dbReference type="RefSeq" id="WP_006637291.1">
    <property type="nucleotide sequence ID" value="NZ_CABJEH010000007.1"/>
</dbReference>
<protein>
    <submittedName>
        <fullName evidence="10">Peptidoglycan-N-acetylmuramic acid deacetylase PdaC</fullName>
        <ecNumber evidence="10">3.5.1.-</ecNumber>
    </submittedName>
</protein>
<evidence type="ECO:0000259" key="9">
    <source>
        <dbReference type="PROSITE" id="PS51677"/>
    </source>
</evidence>
<evidence type="ECO:0000256" key="7">
    <source>
        <dbReference type="ARBA" id="ARBA00023136"/>
    </source>
</evidence>
<dbReference type="PANTHER" id="PTHR10587">
    <property type="entry name" value="GLYCOSYL TRANSFERASE-RELATED"/>
    <property type="match status" value="1"/>
</dbReference>
<dbReference type="GO" id="GO:0016787">
    <property type="term" value="F:hydrolase activity"/>
    <property type="evidence" value="ECO:0007669"/>
    <property type="project" value="UniProtKB-KW"/>
</dbReference>
<evidence type="ECO:0000256" key="2">
    <source>
        <dbReference type="ARBA" id="ARBA00022475"/>
    </source>
</evidence>
<keyword evidence="11" id="KW-1185">Reference proteome</keyword>
<dbReference type="InterPro" id="IPR017219">
    <property type="entry name" value="Peptidoglycan_deacetylase"/>
</dbReference>
<dbReference type="Gene3D" id="3.30.565.40">
    <property type="entry name" value="Fervidobacterium nodosum Rt17-B1 like"/>
    <property type="match status" value="1"/>
</dbReference>
<dbReference type="InterPro" id="IPR050248">
    <property type="entry name" value="Polysacc_deacetylase_ArnD"/>
</dbReference>
<proteinExistence type="predicted"/>
<dbReference type="EMBL" id="CP021920">
    <property type="protein sequence ID" value="ASB87406.1"/>
    <property type="molecule type" value="Genomic_DNA"/>
</dbReference>
<dbReference type="InterPro" id="IPR037126">
    <property type="entry name" value="PdaC/RsiV-like_sf"/>
</dbReference>
<dbReference type="Proteomes" id="UP000196877">
    <property type="component" value="Chromosome"/>
</dbReference>
<keyword evidence="7 8" id="KW-0472">Membrane</keyword>
<keyword evidence="4" id="KW-0479">Metal-binding</keyword>
<dbReference type="Gene3D" id="3.90.640.20">
    <property type="entry name" value="Heat-shock cognate protein, ATPase"/>
    <property type="match status" value="1"/>
</dbReference>
<dbReference type="PROSITE" id="PS51677">
    <property type="entry name" value="NODB"/>
    <property type="match status" value="1"/>
</dbReference>
<evidence type="ECO:0000256" key="3">
    <source>
        <dbReference type="ARBA" id="ARBA00022692"/>
    </source>
</evidence>
<dbReference type="InterPro" id="IPR002509">
    <property type="entry name" value="NODB_dom"/>
</dbReference>
<dbReference type="PIRSF" id="PIRSF037479">
    <property type="entry name" value="PG_GlcNAc_deacetylase"/>
    <property type="match status" value="1"/>
</dbReference>
<keyword evidence="3 8" id="KW-0812">Transmembrane</keyword>
<keyword evidence="6 8" id="KW-1133">Transmembrane helix</keyword>
<sequence length="461" mass="52653">MSVKPSARTIKILIFITIFIGLAGYSFNKVSTNAEETHKQGKDREYSNVGVESFVSDGKQERYAVHYPVFHMKEIDEPLKKYVSKELNRFKEENKSARARQINGPFELNIQYKIAYYSKQAAAVVLNEYIEAGGAPGKTVVKTFNADLKHKKLLALDDLFDKNSDFLYKISNLSYEQLKRKNPAADDELLREGTSPLAKNFSRFVLLEDEIQFYFEKEKTGLEQSVNIKKDELKDILKDQYKSMKKSKTQEKPKHKAAVPIPKEKIRVGPDDKVIALTFDDGPNPASTNKILDALKTYDGRGTFFVLGSRAQYYPETIKRMLREGNEVGNHSWDHPLLTRLSKEKAYKEINDTQNIVEKISGHRPTHLRPPYGGINDSIRGLTNLKIALWDVDPEDWKFKNKARIVNHVMSHAGDGKIILMHDIYATSASAAEEIIKRLTKQGYKLVTVTQLEDIQKQRGH</sequence>
<evidence type="ECO:0000256" key="6">
    <source>
        <dbReference type="ARBA" id="ARBA00022989"/>
    </source>
</evidence>
<dbReference type="EC" id="3.5.1.-" evidence="10"/>
<evidence type="ECO:0000256" key="8">
    <source>
        <dbReference type="SAM" id="Phobius"/>
    </source>
</evidence>
<name>A0ABM6LDQ9_9BACI</name>
<dbReference type="InterPro" id="IPR011330">
    <property type="entry name" value="Glyco_hydro/deAcase_b/a-brl"/>
</dbReference>
<feature type="transmembrane region" description="Helical" evidence="8">
    <location>
        <begin position="12"/>
        <end position="28"/>
    </location>
</feature>
<dbReference type="PANTHER" id="PTHR10587:SF133">
    <property type="entry name" value="CHITIN DEACETYLASE 1-RELATED"/>
    <property type="match status" value="1"/>
</dbReference>
<accession>A0ABM6LDQ9</accession>
<keyword evidence="5 10" id="KW-0378">Hydrolase</keyword>
<dbReference type="GeneID" id="92851795"/>
<evidence type="ECO:0000313" key="10">
    <source>
        <dbReference type="EMBL" id="ASB87406.1"/>
    </source>
</evidence>
<comment type="subcellular location">
    <subcellularLocation>
        <location evidence="1">Cell membrane</location>
        <topology evidence="1">Single-pass membrane protein</topology>
    </subcellularLocation>
</comment>
<dbReference type="Pfam" id="PF01522">
    <property type="entry name" value="Polysacc_deac_1"/>
    <property type="match status" value="1"/>
</dbReference>
<keyword evidence="2" id="KW-1003">Cell membrane</keyword>
<dbReference type="Gene3D" id="3.20.20.370">
    <property type="entry name" value="Glycoside hydrolase/deacetylase"/>
    <property type="match status" value="1"/>
</dbReference>
<evidence type="ECO:0000256" key="1">
    <source>
        <dbReference type="ARBA" id="ARBA00004162"/>
    </source>
</evidence>
<feature type="domain" description="NodB homology" evidence="9">
    <location>
        <begin position="273"/>
        <end position="447"/>
    </location>
</feature>
<dbReference type="SUPFAM" id="SSF88713">
    <property type="entry name" value="Glycoside hydrolase/deacetylase"/>
    <property type="match status" value="1"/>
</dbReference>
<reference evidence="10 11" key="1">
    <citation type="submission" date="2017-06" db="EMBL/GenBank/DDBJ databases">
        <title>Genome sequence of Bacillus sonorensis strain SRCM101395.</title>
        <authorList>
            <person name="Cho S.H."/>
        </authorList>
    </citation>
    <scope>NUCLEOTIDE SEQUENCE [LARGE SCALE GENOMIC DNA]</scope>
    <source>
        <strain evidence="10 11">SRCM101395</strain>
    </source>
</reference>